<gene>
    <name evidence="2" type="ORF">PHLGIDRAFT_83432</name>
</gene>
<evidence type="ECO:0000313" key="3">
    <source>
        <dbReference type="Proteomes" id="UP000053257"/>
    </source>
</evidence>
<evidence type="ECO:0000259" key="1">
    <source>
        <dbReference type="PROSITE" id="PS50181"/>
    </source>
</evidence>
<feature type="domain" description="F-box" evidence="1">
    <location>
        <begin position="1"/>
        <end position="49"/>
    </location>
</feature>
<dbReference type="CDD" id="cd09917">
    <property type="entry name" value="F-box_SF"/>
    <property type="match status" value="1"/>
</dbReference>
<dbReference type="InterPro" id="IPR036047">
    <property type="entry name" value="F-box-like_dom_sf"/>
</dbReference>
<accession>A0A0C3S5R4</accession>
<dbReference type="InterPro" id="IPR001810">
    <property type="entry name" value="F-box_dom"/>
</dbReference>
<dbReference type="Pfam" id="PF12937">
    <property type="entry name" value="F-box-like"/>
    <property type="match status" value="1"/>
</dbReference>
<name>A0A0C3S5R4_PHLG1</name>
<dbReference type="SUPFAM" id="SSF81383">
    <property type="entry name" value="F-box domain"/>
    <property type="match status" value="1"/>
</dbReference>
<dbReference type="SMART" id="SM00256">
    <property type="entry name" value="FBOX"/>
    <property type="match status" value="1"/>
</dbReference>
<reference evidence="2 3" key="1">
    <citation type="journal article" date="2014" name="PLoS Genet.">
        <title>Analysis of the Phlebiopsis gigantea genome, transcriptome and secretome provides insight into its pioneer colonization strategies of wood.</title>
        <authorList>
            <person name="Hori C."/>
            <person name="Ishida T."/>
            <person name="Igarashi K."/>
            <person name="Samejima M."/>
            <person name="Suzuki H."/>
            <person name="Master E."/>
            <person name="Ferreira P."/>
            <person name="Ruiz-Duenas F.J."/>
            <person name="Held B."/>
            <person name="Canessa P."/>
            <person name="Larrondo L.F."/>
            <person name="Schmoll M."/>
            <person name="Druzhinina I.S."/>
            <person name="Kubicek C.P."/>
            <person name="Gaskell J.A."/>
            <person name="Kersten P."/>
            <person name="St John F."/>
            <person name="Glasner J."/>
            <person name="Sabat G."/>
            <person name="Splinter BonDurant S."/>
            <person name="Syed K."/>
            <person name="Yadav J."/>
            <person name="Mgbeahuruike A.C."/>
            <person name="Kovalchuk A."/>
            <person name="Asiegbu F.O."/>
            <person name="Lackner G."/>
            <person name="Hoffmeister D."/>
            <person name="Rencoret J."/>
            <person name="Gutierrez A."/>
            <person name="Sun H."/>
            <person name="Lindquist E."/>
            <person name="Barry K."/>
            <person name="Riley R."/>
            <person name="Grigoriev I.V."/>
            <person name="Henrissat B."/>
            <person name="Kues U."/>
            <person name="Berka R.M."/>
            <person name="Martinez A.T."/>
            <person name="Covert S.F."/>
            <person name="Blanchette R.A."/>
            <person name="Cullen D."/>
        </authorList>
    </citation>
    <scope>NUCLEOTIDE SEQUENCE [LARGE SCALE GENOMIC DNA]</scope>
    <source>
        <strain evidence="2 3">11061_1 CR5-6</strain>
    </source>
</reference>
<sequence length="543" mass="61775">MTSISHLPLELVIKILCYLDWRDALSCTQVCRLFNNIVNESVELQYNFELAAAGMEDGPPSILSIADRLHCLRRREAAWNRLQWTSDQTMPMQSGGVWELYGGVLAQARSRYELCFTRLPSQIRGIEQKDWEIYLPMLVRDFGMEPSLDLLVVVEQGSVLYVSYLKCVHRSVDQIVYSGNYRIHLLQLSTGKTHHDAPNPALLHHQTAGANYSFVIQISREYLAIMFISSDDNDSYLVVWNWKTGEIEMSLRGLEIGSFGFLTERHILLAVVDNPLIDPPPEHTEPSLLVVDFLKAPNQPMAVLDVTFECAFHYPVMFPWASALAISVRSDPSPMWTPHPDPRVPFHTAQRDRLFVITLWVAEGANISTLMLFVPSFTILDKLNSLAPGISGRRFEWTEWGPSGTQMRFAPRGHSMVWVCYVFGMSFVAPYRPGLPHAADQPTGATRIQVFDFNQLAIKRQLAQGGKFMEDEDEDEVTRIITEPSTVTLNRIFTRQIVTSLPYRWRMKEVSETQTFDSAMLSEDSIVTVSSGPDTRKYRVLSF</sequence>
<dbReference type="OrthoDB" id="3256413at2759"/>
<dbReference type="HOGENOM" id="CLU_007279_3_1_1"/>
<dbReference type="EMBL" id="KN840446">
    <property type="protein sequence ID" value="KIP11411.1"/>
    <property type="molecule type" value="Genomic_DNA"/>
</dbReference>
<protein>
    <recommendedName>
        <fullName evidence="1">F-box domain-containing protein</fullName>
    </recommendedName>
</protein>
<organism evidence="2 3">
    <name type="scientific">Phlebiopsis gigantea (strain 11061_1 CR5-6)</name>
    <name type="common">White-rot fungus</name>
    <name type="synonym">Peniophora gigantea</name>
    <dbReference type="NCBI Taxonomy" id="745531"/>
    <lineage>
        <taxon>Eukaryota</taxon>
        <taxon>Fungi</taxon>
        <taxon>Dikarya</taxon>
        <taxon>Basidiomycota</taxon>
        <taxon>Agaricomycotina</taxon>
        <taxon>Agaricomycetes</taxon>
        <taxon>Polyporales</taxon>
        <taxon>Phanerochaetaceae</taxon>
        <taxon>Phlebiopsis</taxon>
    </lineage>
</organism>
<keyword evidence="3" id="KW-1185">Reference proteome</keyword>
<proteinExistence type="predicted"/>
<evidence type="ECO:0000313" key="2">
    <source>
        <dbReference type="EMBL" id="KIP11411.1"/>
    </source>
</evidence>
<dbReference type="PROSITE" id="PS50181">
    <property type="entry name" value="FBOX"/>
    <property type="match status" value="1"/>
</dbReference>
<dbReference type="Gene3D" id="1.20.1280.50">
    <property type="match status" value="1"/>
</dbReference>
<dbReference type="STRING" id="745531.A0A0C3S5R4"/>
<dbReference type="AlphaFoldDB" id="A0A0C3S5R4"/>
<dbReference type="Proteomes" id="UP000053257">
    <property type="component" value="Unassembled WGS sequence"/>
</dbReference>